<proteinExistence type="predicted"/>
<dbReference type="AlphaFoldDB" id="A0A2P2QJ50"/>
<accession>A0A2P2QJ50</accession>
<name>A0A2P2QJ50_RHIMU</name>
<dbReference type="EMBL" id="GGEC01086443">
    <property type="protein sequence ID" value="MBX66927.1"/>
    <property type="molecule type" value="Transcribed_RNA"/>
</dbReference>
<reference evidence="1" key="1">
    <citation type="submission" date="2018-02" db="EMBL/GenBank/DDBJ databases">
        <title>Rhizophora mucronata_Transcriptome.</title>
        <authorList>
            <person name="Meera S.P."/>
            <person name="Sreeshan A."/>
            <person name="Augustine A."/>
        </authorList>
    </citation>
    <scope>NUCLEOTIDE SEQUENCE</scope>
    <source>
        <tissue evidence="1">Leaf</tissue>
    </source>
</reference>
<protein>
    <submittedName>
        <fullName evidence="1">Uncharacterized protein</fullName>
    </submittedName>
</protein>
<evidence type="ECO:0000313" key="1">
    <source>
        <dbReference type="EMBL" id="MBX66927.1"/>
    </source>
</evidence>
<organism evidence="1">
    <name type="scientific">Rhizophora mucronata</name>
    <name type="common">Asiatic mangrove</name>
    <dbReference type="NCBI Taxonomy" id="61149"/>
    <lineage>
        <taxon>Eukaryota</taxon>
        <taxon>Viridiplantae</taxon>
        <taxon>Streptophyta</taxon>
        <taxon>Embryophyta</taxon>
        <taxon>Tracheophyta</taxon>
        <taxon>Spermatophyta</taxon>
        <taxon>Magnoliopsida</taxon>
        <taxon>eudicotyledons</taxon>
        <taxon>Gunneridae</taxon>
        <taxon>Pentapetalae</taxon>
        <taxon>rosids</taxon>
        <taxon>fabids</taxon>
        <taxon>Malpighiales</taxon>
        <taxon>Rhizophoraceae</taxon>
        <taxon>Rhizophora</taxon>
    </lineage>
</organism>
<sequence>MWGGINTPAIYLASKPV</sequence>